<sequence length="81" mass="9623">MARNETLVVVTHEPPPVVEEVEPAGRPGWVWAHGYWRWNGHDYESVGGHWERDRPGYHYVHPFWENRKGKWVLHAGVWVKN</sequence>
<evidence type="ECO:0000313" key="1">
    <source>
        <dbReference type="EMBL" id="QDE41633.1"/>
    </source>
</evidence>
<dbReference type="AlphaFoldDB" id="A0A4Y5ZC00"/>
<protein>
    <recommendedName>
        <fullName evidence="3">BcpO-related WXXGXW repeat protein</fullName>
    </recommendedName>
</protein>
<gene>
    <name evidence="1" type="ORF">FIV34_10700</name>
</gene>
<dbReference type="KEGG" id="lpy:FIV34_10700"/>
<evidence type="ECO:0000313" key="2">
    <source>
        <dbReference type="Proteomes" id="UP000316093"/>
    </source>
</evidence>
<organism evidence="1 2">
    <name type="scientific">Luteibacter pinisoli</name>
    <dbReference type="NCBI Taxonomy" id="2589080"/>
    <lineage>
        <taxon>Bacteria</taxon>
        <taxon>Pseudomonadati</taxon>
        <taxon>Pseudomonadota</taxon>
        <taxon>Gammaproteobacteria</taxon>
        <taxon>Lysobacterales</taxon>
        <taxon>Rhodanobacteraceae</taxon>
        <taxon>Luteibacter</taxon>
    </lineage>
</organism>
<dbReference type="OrthoDB" id="121499at2"/>
<dbReference type="Proteomes" id="UP000316093">
    <property type="component" value="Chromosome"/>
</dbReference>
<reference evidence="1 2" key="1">
    <citation type="submission" date="2019-06" db="EMBL/GenBank/DDBJ databases">
        <title>A complete genome sequence for Luteibacter pinisoli MAH-14.</title>
        <authorList>
            <person name="Baltrus D.A."/>
        </authorList>
    </citation>
    <scope>NUCLEOTIDE SEQUENCE [LARGE SCALE GENOMIC DNA]</scope>
    <source>
        <strain evidence="1 2">MAH-14</strain>
    </source>
</reference>
<keyword evidence="2" id="KW-1185">Reference proteome</keyword>
<accession>A0A4Y5ZC00</accession>
<dbReference type="EMBL" id="CP041046">
    <property type="protein sequence ID" value="QDE41633.1"/>
    <property type="molecule type" value="Genomic_DNA"/>
</dbReference>
<proteinExistence type="predicted"/>
<name>A0A4Y5ZC00_9GAMM</name>
<evidence type="ECO:0008006" key="3">
    <source>
        <dbReference type="Google" id="ProtNLM"/>
    </source>
</evidence>